<evidence type="ECO:0000256" key="1">
    <source>
        <dbReference type="SAM" id="Coils"/>
    </source>
</evidence>
<dbReference type="InterPro" id="IPR009057">
    <property type="entry name" value="Homeodomain-like_sf"/>
</dbReference>
<keyword evidence="1" id="KW-0175">Coiled coil</keyword>
<comment type="caution">
    <text evidence="2">The sequence shown here is derived from an EMBL/GenBank/DDBJ whole genome shotgun (WGS) entry which is preliminary data.</text>
</comment>
<keyword evidence="3" id="KW-1185">Reference proteome</keyword>
<sequence>MAKHFDKQFKLDAVQYYHDHRELGLVGCASNLGISQQSLSRWQKELRESGDLECRGSGNYSSDEAKEIARLKRELRDAKDALDVLKKAINILGE</sequence>
<accession>A0ABR7N3X6</accession>
<gene>
    <name evidence="2" type="ORF">H8704_09090</name>
</gene>
<reference evidence="2 3" key="1">
    <citation type="submission" date="2020-08" db="EMBL/GenBank/DDBJ databases">
        <title>Genome public.</title>
        <authorList>
            <person name="Liu C."/>
            <person name="Sun Q."/>
        </authorList>
    </citation>
    <scope>NUCLEOTIDE SEQUENCE [LARGE SCALE GENOMIC DNA]</scope>
    <source>
        <strain evidence="2 3">NSJ-37</strain>
    </source>
</reference>
<proteinExistence type="predicted"/>
<feature type="coiled-coil region" evidence="1">
    <location>
        <begin position="61"/>
        <end position="88"/>
    </location>
</feature>
<protein>
    <submittedName>
        <fullName evidence="2">Transposase</fullName>
    </submittedName>
</protein>
<evidence type="ECO:0000313" key="2">
    <source>
        <dbReference type="EMBL" id="MBC8562777.1"/>
    </source>
</evidence>
<dbReference type="EMBL" id="JACRSX010000012">
    <property type="protein sequence ID" value="MBC8562777.1"/>
    <property type="molecule type" value="Genomic_DNA"/>
</dbReference>
<dbReference type="Pfam" id="PF01527">
    <property type="entry name" value="HTH_Tnp_1"/>
    <property type="match status" value="1"/>
</dbReference>
<dbReference type="RefSeq" id="WP_249298052.1">
    <property type="nucleotide sequence ID" value="NZ_JACRSX010000012.1"/>
</dbReference>
<evidence type="ECO:0000313" key="3">
    <source>
        <dbReference type="Proteomes" id="UP000606193"/>
    </source>
</evidence>
<dbReference type="InterPro" id="IPR002514">
    <property type="entry name" value="Transposase_8"/>
</dbReference>
<name>A0ABR7N3X6_9FIRM</name>
<organism evidence="2 3">
    <name type="scientific">Jutongia huaianensis</name>
    <dbReference type="NCBI Taxonomy" id="2763668"/>
    <lineage>
        <taxon>Bacteria</taxon>
        <taxon>Bacillati</taxon>
        <taxon>Bacillota</taxon>
        <taxon>Clostridia</taxon>
        <taxon>Lachnospirales</taxon>
        <taxon>Lachnospiraceae</taxon>
        <taxon>Jutongia</taxon>
    </lineage>
</organism>
<dbReference type="SUPFAM" id="SSF46689">
    <property type="entry name" value="Homeodomain-like"/>
    <property type="match status" value="1"/>
</dbReference>
<dbReference type="Proteomes" id="UP000606193">
    <property type="component" value="Unassembled WGS sequence"/>
</dbReference>
<dbReference type="Gene3D" id="1.10.10.60">
    <property type="entry name" value="Homeodomain-like"/>
    <property type="match status" value="1"/>
</dbReference>